<dbReference type="SUPFAM" id="SSF52833">
    <property type="entry name" value="Thioredoxin-like"/>
    <property type="match status" value="1"/>
</dbReference>
<dbReference type="GO" id="GO:0015035">
    <property type="term" value="F:protein-disulfide reductase activity"/>
    <property type="evidence" value="ECO:0007669"/>
    <property type="project" value="InterPro"/>
</dbReference>
<evidence type="ECO:0000256" key="1">
    <source>
        <dbReference type="ARBA" id="ARBA00023157"/>
    </source>
</evidence>
<name>A0A6C0BUZ6_9ZZZZ</name>
<keyword evidence="1" id="KW-1015">Disulfide bond</keyword>
<feature type="domain" description="Thioredoxin" evidence="2">
    <location>
        <begin position="1"/>
        <end position="105"/>
    </location>
</feature>
<dbReference type="InterPro" id="IPR005746">
    <property type="entry name" value="Thioredoxin"/>
</dbReference>
<dbReference type="Pfam" id="PF00085">
    <property type="entry name" value="Thioredoxin"/>
    <property type="match status" value="1"/>
</dbReference>
<proteinExistence type="predicted"/>
<protein>
    <recommendedName>
        <fullName evidence="2">Thioredoxin domain-containing protein</fullName>
    </recommendedName>
</protein>
<evidence type="ECO:0000313" key="3">
    <source>
        <dbReference type="EMBL" id="QHS95404.1"/>
    </source>
</evidence>
<dbReference type="CDD" id="cd02947">
    <property type="entry name" value="TRX_family"/>
    <property type="match status" value="1"/>
</dbReference>
<dbReference type="PIRSF" id="PIRSF000077">
    <property type="entry name" value="Thioredoxin"/>
    <property type="match status" value="1"/>
</dbReference>
<dbReference type="PROSITE" id="PS51352">
    <property type="entry name" value="THIOREDOXIN_2"/>
    <property type="match status" value="1"/>
</dbReference>
<accession>A0A6C0BUZ6</accession>
<organism evidence="3">
    <name type="scientific">viral metagenome</name>
    <dbReference type="NCBI Taxonomy" id="1070528"/>
    <lineage>
        <taxon>unclassified sequences</taxon>
        <taxon>metagenomes</taxon>
        <taxon>organismal metagenomes</taxon>
    </lineage>
</organism>
<evidence type="ECO:0000259" key="2">
    <source>
        <dbReference type="PROSITE" id="PS51352"/>
    </source>
</evidence>
<dbReference type="EMBL" id="MN739249">
    <property type="protein sequence ID" value="QHS95404.1"/>
    <property type="molecule type" value="Genomic_DNA"/>
</dbReference>
<reference evidence="3" key="1">
    <citation type="journal article" date="2020" name="Nature">
        <title>Giant virus diversity and host interactions through global metagenomics.</title>
        <authorList>
            <person name="Schulz F."/>
            <person name="Roux S."/>
            <person name="Paez-Espino D."/>
            <person name="Jungbluth S."/>
            <person name="Walsh D.A."/>
            <person name="Denef V.J."/>
            <person name="McMahon K.D."/>
            <person name="Konstantinidis K.T."/>
            <person name="Eloe-Fadrosh E.A."/>
            <person name="Kyrpides N.C."/>
            <person name="Woyke T."/>
        </authorList>
    </citation>
    <scope>NUCLEOTIDE SEQUENCE</scope>
    <source>
        <strain evidence="3">GVMAG-M-3300018428-35</strain>
    </source>
</reference>
<dbReference type="InterPro" id="IPR013766">
    <property type="entry name" value="Thioredoxin_domain"/>
</dbReference>
<dbReference type="InterPro" id="IPR036249">
    <property type="entry name" value="Thioredoxin-like_sf"/>
</dbReference>
<dbReference type="PRINTS" id="PR00421">
    <property type="entry name" value="THIOREDOXIN"/>
</dbReference>
<dbReference type="Gene3D" id="3.40.30.10">
    <property type="entry name" value="Glutaredoxin"/>
    <property type="match status" value="1"/>
</dbReference>
<dbReference type="AlphaFoldDB" id="A0A6C0BUZ6"/>
<dbReference type="PANTHER" id="PTHR46115">
    <property type="entry name" value="THIOREDOXIN-LIKE PROTEIN 1"/>
    <property type="match status" value="1"/>
</dbReference>
<sequence length="105" mass="12118">MKNIENDDISDLKDKNCLKLFYFTASWCGPCKRIKPLIEKLSEGLDESKIIFYQVDIESNETLSNQYNIRSVPTFLLFDSNNSLLDNCSGSDIKKIHALLKKHMK</sequence>